<dbReference type="Proteomes" id="UP000261600">
    <property type="component" value="Unplaced"/>
</dbReference>
<feature type="domain" description="C2H2-type" evidence="7">
    <location>
        <begin position="409"/>
        <end position="440"/>
    </location>
</feature>
<feature type="region of interest" description="Disordered" evidence="6">
    <location>
        <begin position="1003"/>
        <end position="1032"/>
    </location>
</feature>
<keyword evidence="2" id="KW-0677">Repeat</keyword>
<dbReference type="InterPro" id="IPR050688">
    <property type="entry name" value="Zinc_finger/UBP_domain"/>
</dbReference>
<feature type="compositionally biased region" description="Polar residues" evidence="6">
    <location>
        <begin position="1390"/>
        <end position="1405"/>
    </location>
</feature>
<evidence type="ECO:0000313" key="8">
    <source>
        <dbReference type="Ensembl" id="ENSMALP00000006770.1"/>
    </source>
</evidence>
<dbReference type="SUPFAM" id="SSF57667">
    <property type="entry name" value="beta-beta-alpha zinc fingers"/>
    <property type="match status" value="2"/>
</dbReference>
<feature type="compositionally biased region" description="Polar residues" evidence="6">
    <location>
        <begin position="585"/>
        <end position="596"/>
    </location>
</feature>
<dbReference type="Ensembl" id="ENSMALT00000006914.1">
    <property type="protein sequence ID" value="ENSMALP00000006770.1"/>
    <property type="gene ID" value="ENSMALG00000004826.1"/>
</dbReference>
<feature type="domain" description="C2H2-type" evidence="7">
    <location>
        <begin position="1678"/>
        <end position="1705"/>
    </location>
</feature>
<evidence type="ECO:0000313" key="9">
    <source>
        <dbReference type="Proteomes" id="UP000261600"/>
    </source>
</evidence>
<feature type="compositionally biased region" description="Basic and acidic residues" evidence="6">
    <location>
        <begin position="460"/>
        <end position="471"/>
    </location>
</feature>
<feature type="domain" description="C2H2-type" evidence="7">
    <location>
        <begin position="1784"/>
        <end position="1811"/>
    </location>
</feature>
<feature type="region of interest" description="Disordered" evidence="6">
    <location>
        <begin position="2180"/>
        <end position="2201"/>
    </location>
</feature>
<evidence type="ECO:0000256" key="3">
    <source>
        <dbReference type="ARBA" id="ARBA00022771"/>
    </source>
</evidence>
<feature type="compositionally biased region" description="Acidic residues" evidence="6">
    <location>
        <begin position="2433"/>
        <end position="2453"/>
    </location>
</feature>
<evidence type="ECO:0000256" key="6">
    <source>
        <dbReference type="SAM" id="MobiDB-lite"/>
    </source>
</evidence>
<evidence type="ECO:0000256" key="5">
    <source>
        <dbReference type="PROSITE-ProRule" id="PRU00042"/>
    </source>
</evidence>
<feature type="region of interest" description="Disordered" evidence="6">
    <location>
        <begin position="2233"/>
        <end position="2264"/>
    </location>
</feature>
<dbReference type="GeneID" id="109959116"/>
<feature type="domain" description="C2H2-type" evidence="7">
    <location>
        <begin position="2513"/>
        <end position="2537"/>
    </location>
</feature>
<dbReference type="SMART" id="SM00355">
    <property type="entry name" value="ZnF_C2H2"/>
    <property type="match status" value="30"/>
</dbReference>
<keyword evidence="3 5" id="KW-0863">Zinc-finger</keyword>
<dbReference type="InterPro" id="IPR036236">
    <property type="entry name" value="Znf_C2H2_sf"/>
</dbReference>
<feature type="region of interest" description="Disordered" evidence="6">
    <location>
        <begin position="1757"/>
        <end position="1776"/>
    </location>
</feature>
<feature type="compositionally biased region" description="Basic and acidic residues" evidence="6">
    <location>
        <begin position="1512"/>
        <end position="1529"/>
    </location>
</feature>
<feature type="compositionally biased region" description="Polar residues" evidence="6">
    <location>
        <begin position="2250"/>
        <end position="2264"/>
    </location>
</feature>
<feature type="compositionally biased region" description="Polar residues" evidence="6">
    <location>
        <begin position="301"/>
        <end position="312"/>
    </location>
</feature>
<reference evidence="8" key="2">
    <citation type="submission" date="2025-09" db="UniProtKB">
        <authorList>
            <consortium name="Ensembl"/>
        </authorList>
    </citation>
    <scope>IDENTIFICATION</scope>
</reference>
<dbReference type="InterPro" id="IPR059058">
    <property type="entry name" value="Znf-C2H2_ZNF462"/>
</dbReference>
<feature type="compositionally biased region" description="Polar residues" evidence="6">
    <location>
        <begin position="604"/>
        <end position="613"/>
    </location>
</feature>
<feature type="domain" description="C2H2-type" evidence="7">
    <location>
        <begin position="1042"/>
        <end position="1065"/>
    </location>
</feature>
<feature type="compositionally biased region" description="Basic and acidic residues" evidence="6">
    <location>
        <begin position="2234"/>
        <end position="2249"/>
    </location>
</feature>
<feature type="domain" description="C2H2-type" evidence="7">
    <location>
        <begin position="368"/>
        <end position="395"/>
    </location>
</feature>
<accession>A0A3Q3IS55</accession>
<feature type="region of interest" description="Disordered" evidence="6">
    <location>
        <begin position="250"/>
        <end position="315"/>
    </location>
</feature>
<name>A0A3Q3IS55_MONAL</name>
<dbReference type="OrthoDB" id="4737882at2759"/>
<feature type="region of interest" description="Disordered" evidence="6">
    <location>
        <begin position="1390"/>
        <end position="1411"/>
    </location>
</feature>
<feature type="compositionally biased region" description="Basic and acidic residues" evidence="6">
    <location>
        <begin position="1012"/>
        <end position="1024"/>
    </location>
</feature>
<organism evidence="8 9">
    <name type="scientific">Monopterus albus</name>
    <name type="common">Swamp eel</name>
    <dbReference type="NCBI Taxonomy" id="43700"/>
    <lineage>
        <taxon>Eukaryota</taxon>
        <taxon>Metazoa</taxon>
        <taxon>Chordata</taxon>
        <taxon>Craniata</taxon>
        <taxon>Vertebrata</taxon>
        <taxon>Euteleostomi</taxon>
        <taxon>Actinopterygii</taxon>
        <taxon>Neopterygii</taxon>
        <taxon>Teleostei</taxon>
        <taxon>Neoteleostei</taxon>
        <taxon>Acanthomorphata</taxon>
        <taxon>Anabantaria</taxon>
        <taxon>Synbranchiformes</taxon>
        <taxon>Synbranchidae</taxon>
        <taxon>Monopterus</taxon>
    </lineage>
</organism>
<dbReference type="GO" id="GO:0045944">
    <property type="term" value="P:positive regulation of transcription by RNA polymerase II"/>
    <property type="evidence" value="ECO:0007669"/>
    <property type="project" value="TreeGrafter"/>
</dbReference>
<sequence length="2537" mass="287913">MQKDSVPFSSSGHKTHDQALTEECPVKSFQCSECTLVFKSKVYLFEHLTKVHSFDVDSALKAGGLKKQSLKTTDTDNSPGIIFLCQHCDFKAGNWDILNSHEKQCHKNIESPDWIGNLNILGSPETKIIILTNQHKEGGETKEIPSAFSGVSTSKTKCTLNSSKDLGSYKRPSQTITNYFAAASGSNGESPRKLSDTPMLLDSTEGTLVLQESSSSSSPNHSSVLKVAAKSTIDMSKNVSDQYLRNDHLLITDLRPPKPKEEFKETVHNSTGKRMHNESSESHPAKKAKLDNEETQLPEKANTSEQQSSNRPEVSFEDIESPNVYFCKHCDYSDVDIRCVSNHYQNNHPYIRYDIVYIENPSDQSAAFRCLECPVEFLSVADLKIHYTEHHPEAPNVFTMQSCELSLVFKCFTCPFTTSELKDLKEHYRETHPTHKVDNPLLYYKYSGTRCQEGSSKLSTSEKDPSPERSKRISPASDHTPWKEVKSAASPQHLVFKRADGALYHCNNCNFSHKSAVVMHVHYQKSHSDEAVTMNKIKPSDHVTSHATSEVTPEKSPKSVSFGENSTSQKDMSNSSNKAKDDPELSQQKIPLSLSHTPEDSTIHSDSSINNKVESAEDKSKRRKSPTKCNREMSPGNNSLSSRSAHKMFYCQFCVFASTNVKSVLSHHNAKHAMDGPTCIEDIVCYSGTEQKKKLQRDTKISETPSDRKTRKQIEVCSNEFQHEEGDVAGASVTTSNAYECAEKLFYCQKCNFGNPTIKGVLNHQHQIHQHINTSHQCILDHTALIHEEIKKSKFQTKKLSFATHLPPPLMKEGDEDRFFCHFCNYRHSAMNQVLKHYSKVHRGFGVNAEHIHLYTSEVLEQTQKLRLNKTKLEEINHAAPGNKGKEKKKKKLVKCFSLASSPSVRASQTQRTLRCHRCTYTTQYLYMLRRHMWKTHRSNRSVQELLRMLFIRGNLQTGYHCDWCVFSHKNAATLYQHYQEQHPERKISLEFVSKRLYAGPDTSSLKRKKREVNQTDDISHGDCPDGSSLSQRSAQNETKTYSCRACPFKGSSTSSLIRHYRAVHPWSVKEDGSVLDVITSKKSSANNQLEDHSEIPGLFDTYQVPLEDDKSSDSSHEGTVSPTLKCHYCPARFHTQHGLNTHCGMKHQIAVTENLDEKKELQIPQIPQIPRRLHIFKCPHCTYVNTNYHGVLTHCQMKHPALVSRADSLHVDGTLLHNLEDCLKQKHPNSNSLRLSGYMCKTCSQIFVTLEKLNMHCEKEHNETVTKPLTNKLKPAPKSFTVVKLQQYKAHSAQGAVSKVSFLHKKKYAVIRCQHCSYICSTNIALSRHMHVHHMNTFETGVKEGAYKCALCSSSYFRKKRLGDHYTSKHGQQAFLEYYVQVYKKIPQKSMSTSPDHPSTWQTKDTSEARKSITATGENKIVVYMCPRCPYINASHHGTLTHCQMKHPDLVARADELQTEEILVRNMIGCTMGKGSNERGYMCKNCPQIYASLKKLKIHSVRSHNQADPAASEHSDERKTKKLSDHGSRASVVGTASSKYKTVAVSATNVGQSQEVGTPKTCQSKALSVQKREKLYKCNLCTYKANFRRYLYVHYRNTHKLDALTTYKLLEKYNKCNHKLPNADSKESIKVKCKKCPNLMFNSSRLLIAHYSTFHCPAWKLDFTVLSERSHRSTGIYKCTHCKKRINGIRNLSCHLDRHRAWRKKKAAAAKTEVSLVITTAPEAKSSKLCSQDEVTVLDTVEELAQWSVTPVETFTLPASPQSSPSNPTELEQPELESRKYKHTCSQCARTFMSLTGLRSHERSHAALAAIKKLDNLPPSAVKSNVNKYVLYKPGTLRPFRCSCCPYRTTLMGIWRSHFMKNHQDVIMDPTEIDIQHEESTQRTDKEPPSLSEENKYLPEPAEEHEMIKKSLYLESPDVQRQLNQYSLMAQTGFSSKTNLQETMLPESSLLHCELCNFSTGHLSSVRRHYLNRHGKKILKCKDCDFFTGIRKTLEVHMETGHSTCQSEPTHQKDLRCPFCLYQTKNKNNMIDHIILHREQRVVPIEVRRPKLSRYLKGIVFRCHKCTFTSGSAENLRLHMMRHDDIKPYKCRLCYFDCTQLSDLEAHLSDKHQVIRNHELVGHVSLDELEERIGTVPEEEDETLSNLEHNNCEDEETGEFVTDCNEVPHETLAKSLAESDIKEKSEQDPQEQAGIVSLPDTARGQGIKNIVEQNVGKWGNADIQFVDCSVPEEENHAQPKPRGHEDSSIKFTQQKNEGAAGSSTTYCKVTETAQVQKLHSKTIPQRTLNKEARVEGDVLPHTLVSYEDGSINKMHKKADQGGTVKMEQDTETEIEDNIQNAIQLLDEKGSITLVPKNQANMEEISVFTKKNYMLANNNRAHQGSPGVSFTNCKEEEVLNQQSREDESDHFGEMPVLKHRLKEEMSPLGCCKEEEEETDDLVQEQDTEEEMIPEDEKRQEPEEGHNIKEADSPHVHRDSHKESSASTPAIDTFTTTDGAAEVLSPLAAEKKLYSCEFCGRTLMNSCELERHVMRHGI</sequence>
<feature type="domain" description="C2H2-type" evidence="7">
    <location>
        <begin position="2062"/>
        <end position="2089"/>
    </location>
</feature>
<evidence type="ECO:0000256" key="1">
    <source>
        <dbReference type="ARBA" id="ARBA00022723"/>
    </source>
</evidence>
<evidence type="ECO:0000259" key="7">
    <source>
        <dbReference type="PROSITE" id="PS50157"/>
    </source>
</evidence>
<feature type="compositionally biased region" description="Basic and acidic residues" evidence="6">
    <location>
        <begin position="275"/>
        <end position="292"/>
    </location>
</feature>
<protein>
    <recommendedName>
        <fullName evidence="7">C2H2-type domain-containing protein</fullName>
    </recommendedName>
</protein>
<keyword evidence="9" id="KW-1185">Reference proteome</keyword>
<feature type="compositionally biased region" description="Basic and acidic residues" evidence="6">
    <location>
        <begin position="250"/>
        <end position="267"/>
    </location>
</feature>
<evidence type="ECO:0000256" key="2">
    <source>
        <dbReference type="ARBA" id="ARBA00022737"/>
    </source>
</evidence>
<dbReference type="InterPro" id="IPR059059">
    <property type="entry name" value="Znf-C2H2_7th_ZNF462"/>
</dbReference>
<dbReference type="STRING" id="43700.ENSMALP00000006770"/>
<feature type="region of interest" description="Disordered" evidence="6">
    <location>
        <begin position="1503"/>
        <end position="1533"/>
    </location>
</feature>
<feature type="domain" description="C2H2-type" evidence="7">
    <location>
        <begin position="29"/>
        <end position="57"/>
    </location>
</feature>
<feature type="region of interest" description="Disordered" evidence="6">
    <location>
        <begin position="540"/>
        <end position="641"/>
    </location>
</feature>
<reference evidence="8" key="1">
    <citation type="submission" date="2025-08" db="UniProtKB">
        <authorList>
            <consortium name="Ensembl"/>
        </authorList>
    </citation>
    <scope>IDENTIFICATION</scope>
</reference>
<dbReference type="GO" id="GO:0008270">
    <property type="term" value="F:zinc ion binding"/>
    <property type="evidence" value="ECO:0007669"/>
    <property type="project" value="UniProtKB-KW"/>
</dbReference>
<dbReference type="PANTHER" id="PTHR24403:SF58">
    <property type="entry name" value="ZINC FINGER PROTEIN 462"/>
    <property type="match status" value="1"/>
</dbReference>
<dbReference type="KEGG" id="malb:109959116"/>
<evidence type="ECO:0000256" key="4">
    <source>
        <dbReference type="ARBA" id="ARBA00022833"/>
    </source>
</evidence>
<dbReference type="Pfam" id="PF23225">
    <property type="entry name" value="zf-C2H2_7th_ZNF462"/>
    <property type="match status" value="3"/>
</dbReference>
<feature type="compositionally biased region" description="Polar residues" evidence="6">
    <location>
        <begin position="558"/>
        <end position="577"/>
    </location>
</feature>
<keyword evidence="4" id="KW-0862">Zinc</keyword>
<dbReference type="InterPro" id="IPR013087">
    <property type="entry name" value="Znf_C2H2_type"/>
</dbReference>
<dbReference type="PROSITE" id="PS50157">
    <property type="entry name" value="ZINC_FINGER_C2H2_2"/>
    <property type="match status" value="9"/>
</dbReference>
<dbReference type="Gene3D" id="3.30.160.60">
    <property type="entry name" value="Classic Zinc Finger"/>
    <property type="match status" value="7"/>
</dbReference>
<feature type="region of interest" description="Disordered" evidence="6">
    <location>
        <begin position="2427"/>
        <end position="2491"/>
    </location>
</feature>
<dbReference type="Pfam" id="PF23075">
    <property type="entry name" value="zf-C2H2_ZNF462_11"/>
    <property type="match status" value="2"/>
</dbReference>
<keyword evidence="1" id="KW-0479">Metal-binding</keyword>
<feature type="compositionally biased region" description="Basic and acidic residues" evidence="6">
    <location>
        <begin position="2454"/>
        <end position="2483"/>
    </location>
</feature>
<proteinExistence type="predicted"/>
<dbReference type="RefSeq" id="XP_020453898.1">
    <property type="nucleotide sequence ID" value="XM_020598242.1"/>
</dbReference>
<feature type="compositionally biased region" description="Polar residues" evidence="6">
    <location>
        <begin position="1757"/>
        <end position="1771"/>
    </location>
</feature>
<dbReference type="FunFam" id="3.30.160.60:FF:000655">
    <property type="entry name" value="Zinc finger protein 462"/>
    <property type="match status" value="1"/>
</dbReference>
<dbReference type="PROSITE" id="PS00028">
    <property type="entry name" value="ZINC_FINGER_C2H2_1"/>
    <property type="match status" value="10"/>
</dbReference>
<feature type="region of interest" description="Disordered" evidence="6">
    <location>
        <begin position="452"/>
        <end position="488"/>
    </location>
</feature>
<dbReference type="PANTHER" id="PTHR24403">
    <property type="entry name" value="ZINC FINGER PROTEIN"/>
    <property type="match status" value="1"/>
</dbReference>
<feature type="domain" description="C2H2-type" evidence="7">
    <location>
        <begin position="1482"/>
        <end position="1510"/>
    </location>
</feature>
<dbReference type="GO" id="GO:0005634">
    <property type="term" value="C:nucleus"/>
    <property type="evidence" value="ECO:0007669"/>
    <property type="project" value="TreeGrafter"/>
</dbReference>